<evidence type="ECO:0000256" key="1">
    <source>
        <dbReference type="ARBA" id="ARBA00006642"/>
    </source>
</evidence>
<evidence type="ECO:0000256" key="11">
    <source>
        <dbReference type="ARBA" id="ARBA00049396"/>
    </source>
</evidence>
<evidence type="ECO:0000313" key="16">
    <source>
        <dbReference type="Proteomes" id="UP000199477"/>
    </source>
</evidence>
<feature type="domain" description="Dihydrodipicolinate reductase N-terminal" evidence="13">
    <location>
        <begin position="4"/>
        <end position="126"/>
    </location>
</feature>
<dbReference type="Pfam" id="PF01113">
    <property type="entry name" value="DapB_N"/>
    <property type="match status" value="1"/>
</dbReference>
<organism evidence="15 16">
    <name type="scientific">Dyella marensis</name>
    <dbReference type="NCBI Taxonomy" id="500610"/>
    <lineage>
        <taxon>Bacteria</taxon>
        <taxon>Pseudomonadati</taxon>
        <taxon>Pseudomonadota</taxon>
        <taxon>Gammaproteobacteria</taxon>
        <taxon>Lysobacterales</taxon>
        <taxon>Rhodanobacteraceae</taxon>
        <taxon>Dyella</taxon>
    </lineage>
</organism>
<dbReference type="InterPro" id="IPR000846">
    <property type="entry name" value="DapB_N"/>
</dbReference>
<dbReference type="PIRSF" id="PIRSF000161">
    <property type="entry name" value="DHPR"/>
    <property type="match status" value="1"/>
</dbReference>
<dbReference type="InterPro" id="IPR023940">
    <property type="entry name" value="DHDPR_bac"/>
</dbReference>
<gene>
    <name evidence="15" type="ORF">SAMN02799615_02745</name>
</gene>
<keyword evidence="7" id="KW-0457">Lysine biosynthesis</keyword>
<dbReference type="EC" id="1.17.1.8" evidence="9 12"/>
<keyword evidence="4" id="KW-0220">Diaminopimelate biosynthesis</keyword>
<accession>A0A1I2GV14</accession>
<evidence type="ECO:0000256" key="10">
    <source>
        <dbReference type="ARBA" id="ARBA00049080"/>
    </source>
</evidence>
<dbReference type="GO" id="GO:0019877">
    <property type="term" value="P:diaminopimelate biosynthetic process"/>
    <property type="evidence" value="ECO:0007669"/>
    <property type="project" value="UniProtKB-KW"/>
</dbReference>
<keyword evidence="16" id="KW-1185">Reference proteome</keyword>
<evidence type="ECO:0000256" key="9">
    <source>
        <dbReference type="ARBA" id="ARBA00038983"/>
    </source>
</evidence>
<dbReference type="STRING" id="500610.SAMN02799615_02745"/>
<evidence type="ECO:0000256" key="3">
    <source>
        <dbReference type="ARBA" id="ARBA00022857"/>
    </source>
</evidence>
<evidence type="ECO:0000256" key="2">
    <source>
        <dbReference type="ARBA" id="ARBA00022605"/>
    </source>
</evidence>
<reference evidence="16" key="1">
    <citation type="submission" date="2016-10" db="EMBL/GenBank/DDBJ databases">
        <authorList>
            <person name="Varghese N."/>
            <person name="Submissions S."/>
        </authorList>
    </citation>
    <scope>NUCLEOTIDE SEQUENCE [LARGE SCALE GENOMIC DNA]</scope>
    <source>
        <strain evidence="16">UNC178MFTsu3.1</strain>
    </source>
</reference>
<evidence type="ECO:0000313" key="15">
    <source>
        <dbReference type="EMBL" id="SFF20993.1"/>
    </source>
</evidence>
<dbReference type="NCBIfam" id="TIGR00036">
    <property type="entry name" value="dapB"/>
    <property type="match status" value="1"/>
</dbReference>
<protein>
    <recommendedName>
        <fullName evidence="9 12">4-hydroxy-tetrahydrodipicolinate reductase</fullName>
        <ecNumber evidence="9 12">1.17.1.8</ecNumber>
    </recommendedName>
</protein>
<keyword evidence="2" id="KW-0028">Amino-acid biosynthesis</keyword>
<name>A0A1I2GV14_9GAMM</name>
<comment type="catalytic activity">
    <reaction evidence="11">
        <text>(S)-2,3,4,5-tetrahydrodipicolinate + NAD(+) + H2O = (2S,4S)-4-hydroxy-2,3,4,5-tetrahydrodipicolinate + NADH + H(+)</text>
        <dbReference type="Rhea" id="RHEA:35323"/>
        <dbReference type="ChEBI" id="CHEBI:15377"/>
        <dbReference type="ChEBI" id="CHEBI:15378"/>
        <dbReference type="ChEBI" id="CHEBI:16845"/>
        <dbReference type="ChEBI" id="CHEBI:57540"/>
        <dbReference type="ChEBI" id="CHEBI:57945"/>
        <dbReference type="ChEBI" id="CHEBI:67139"/>
        <dbReference type="EC" id="1.17.1.8"/>
    </reaction>
</comment>
<evidence type="ECO:0000259" key="14">
    <source>
        <dbReference type="Pfam" id="PF05173"/>
    </source>
</evidence>
<dbReference type="CDD" id="cd02274">
    <property type="entry name" value="DHDPR_N"/>
    <property type="match status" value="1"/>
</dbReference>
<evidence type="ECO:0000256" key="6">
    <source>
        <dbReference type="ARBA" id="ARBA00023027"/>
    </source>
</evidence>
<sequence length="267" mass="27899">MTLNVCLAGATGWAGSELARGLAVADGLKLVSAVSRKHAGATLAQALGDERLDAPVFATAAEALSKPVDVFMEYTRPDSAKANILAALEHGAHVVVGTSGLSDEDYARIDEAARAKGRAVLACGNFALTMVLLQKFAEQAAKYIPSWEIIDYAYEGKPDAPSGTVRELAGRLGKVRQPEPGLPLEKTNGVRETRGGTLGGAQVHAVRLPGFVLGAEVIFGMPDQTLTLRHNAGSSAKPYVDGALLAIRKVSGLAPGLHRGLDKVLEL</sequence>
<dbReference type="PANTHER" id="PTHR20836:SF0">
    <property type="entry name" value="4-HYDROXY-TETRAHYDRODIPICOLINATE REDUCTASE 1, CHLOROPLASTIC-RELATED"/>
    <property type="match status" value="1"/>
</dbReference>
<dbReference type="Proteomes" id="UP000199477">
    <property type="component" value="Unassembled WGS sequence"/>
</dbReference>
<evidence type="ECO:0000256" key="4">
    <source>
        <dbReference type="ARBA" id="ARBA00022915"/>
    </source>
</evidence>
<keyword evidence="6" id="KW-0520">NAD</keyword>
<comment type="pathway">
    <text evidence="8">Amino-acid biosynthesis; L-lysine biosynthesis via DAP pathway; (S)-tetrahydrodipicolinate from L-aspartate: step 4/4.</text>
</comment>
<dbReference type="AlphaFoldDB" id="A0A1I2GV14"/>
<dbReference type="InterPro" id="IPR036291">
    <property type="entry name" value="NAD(P)-bd_dom_sf"/>
</dbReference>
<dbReference type="EMBL" id="FONH01000010">
    <property type="protein sequence ID" value="SFF20993.1"/>
    <property type="molecule type" value="Genomic_DNA"/>
</dbReference>
<evidence type="ECO:0000256" key="7">
    <source>
        <dbReference type="ARBA" id="ARBA00023154"/>
    </source>
</evidence>
<dbReference type="Gene3D" id="3.40.50.720">
    <property type="entry name" value="NAD(P)-binding Rossmann-like Domain"/>
    <property type="match status" value="1"/>
</dbReference>
<dbReference type="GO" id="GO:0008839">
    <property type="term" value="F:4-hydroxy-tetrahydrodipicolinate reductase"/>
    <property type="evidence" value="ECO:0007669"/>
    <property type="project" value="UniProtKB-UniRule"/>
</dbReference>
<dbReference type="Gene3D" id="3.30.360.10">
    <property type="entry name" value="Dihydrodipicolinate Reductase, domain 2"/>
    <property type="match status" value="1"/>
</dbReference>
<proteinExistence type="inferred from homology"/>
<comment type="similarity">
    <text evidence="1">Belongs to the DapB family.</text>
</comment>
<dbReference type="InterPro" id="IPR022663">
    <property type="entry name" value="DapB_C"/>
</dbReference>
<feature type="domain" description="Dihydrodipicolinate reductase C-terminal" evidence="14">
    <location>
        <begin position="130"/>
        <end position="265"/>
    </location>
</feature>
<dbReference type="SUPFAM" id="SSF55347">
    <property type="entry name" value="Glyceraldehyde-3-phosphate dehydrogenase-like, C-terminal domain"/>
    <property type="match status" value="1"/>
</dbReference>
<evidence type="ECO:0000256" key="5">
    <source>
        <dbReference type="ARBA" id="ARBA00023002"/>
    </source>
</evidence>
<evidence type="ECO:0000256" key="8">
    <source>
        <dbReference type="ARBA" id="ARBA00037922"/>
    </source>
</evidence>
<dbReference type="Pfam" id="PF05173">
    <property type="entry name" value="DapB_C"/>
    <property type="match status" value="1"/>
</dbReference>
<dbReference type="GO" id="GO:0005829">
    <property type="term" value="C:cytosol"/>
    <property type="evidence" value="ECO:0007669"/>
    <property type="project" value="TreeGrafter"/>
</dbReference>
<dbReference type="PANTHER" id="PTHR20836">
    <property type="entry name" value="DIHYDRODIPICOLINATE REDUCTASE"/>
    <property type="match status" value="1"/>
</dbReference>
<dbReference type="GO" id="GO:0009089">
    <property type="term" value="P:lysine biosynthetic process via diaminopimelate"/>
    <property type="evidence" value="ECO:0007669"/>
    <property type="project" value="UniProtKB-UniRule"/>
</dbReference>
<dbReference type="SUPFAM" id="SSF51735">
    <property type="entry name" value="NAD(P)-binding Rossmann-fold domains"/>
    <property type="match status" value="1"/>
</dbReference>
<dbReference type="RefSeq" id="WP_026633886.1">
    <property type="nucleotide sequence ID" value="NZ_FONH01000010.1"/>
</dbReference>
<comment type="catalytic activity">
    <reaction evidence="10">
        <text>(S)-2,3,4,5-tetrahydrodipicolinate + NADP(+) + H2O = (2S,4S)-4-hydroxy-2,3,4,5-tetrahydrodipicolinate + NADPH + H(+)</text>
        <dbReference type="Rhea" id="RHEA:35331"/>
        <dbReference type="ChEBI" id="CHEBI:15377"/>
        <dbReference type="ChEBI" id="CHEBI:15378"/>
        <dbReference type="ChEBI" id="CHEBI:16845"/>
        <dbReference type="ChEBI" id="CHEBI:57783"/>
        <dbReference type="ChEBI" id="CHEBI:58349"/>
        <dbReference type="ChEBI" id="CHEBI:67139"/>
        <dbReference type="EC" id="1.17.1.8"/>
    </reaction>
</comment>
<keyword evidence="3" id="KW-0521">NADP</keyword>
<evidence type="ECO:0000259" key="13">
    <source>
        <dbReference type="Pfam" id="PF01113"/>
    </source>
</evidence>
<keyword evidence="5" id="KW-0560">Oxidoreductase</keyword>
<evidence type="ECO:0000256" key="12">
    <source>
        <dbReference type="NCBIfam" id="TIGR00036"/>
    </source>
</evidence>